<reference evidence="2" key="1">
    <citation type="submission" date="2020-02" db="EMBL/GenBank/DDBJ databases">
        <authorList>
            <person name="Meier V. D."/>
        </authorList>
    </citation>
    <scope>NUCLEOTIDE SEQUENCE</scope>
    <source>
        <strain evidence="2">AVDCRST_MAG54</strain>
    </source>
</reference>
<feature type="compositionally biased region" description="Basic residues" evidence="1">
    <location>
        <begin position="421"/>
        <end position="447"/>
    </location>
</feature>
<dbReference type="AlphaFoldDB" id="A0A6J4JJ90"/>
<dbReference type="EC" id="6.2.1.44" evidence="2"/>
<feature type="compositionally biased region" description="Basic residues" evidence="1">
    <location>
        <begin position="128"/>
        <end position="140"/>
    </location>
</feature>
<feature type="compositionally biased region" description="Basic residues" evidence="1">
    <location>
        <begin position="244"/>
        <end position="253"/>
    </location>
</feature>
<feature type="compositionally biased region" description="Basic residues" evidence="1">
    <location>
        <begin position="80"/>
        <end position="90"/>
    </location>
</feature>
<dbReference type="GO" id="GO:0016874">
    <property type="term" value="F:ligase activity"/>
    <property type="evidence" value="ECO:0007669"/>
    <property type="project" value="UniProtKB-KW"/>
</dbReference>
<feature type="compositionally biased region" description="Basic residues" evidence="1">
    <location>
        <begin position="391"/>
        <end position="411"/>
    </location>
</feature>
<feature type="compositionally biased region" description="Basic and acidic residues" evidence="1">
    <location>
        <begin position="489"/>
        <end position="498"/>
    </location>
</feature>
<evidence type="ECO:0000256" key="1">
    <source>
        <dbReference type="SAM" id="MobiDB-lite"/>
    </source>
</evidence>
<feature type="compositionally biased region" description="Basic residues" evidence="1">
    <location>
        <begin position="150"/>
        <end position="161"/>
    </location>
</feature>
<feature type="compositionally biased region" description="Basic residues" evidence="1">
    <location>
        <begin position="274"/>
        <end position="284"/>
    </location>
</feature>
<proteinExistence type="predicted"/>
<organism evidence="2">
    <name type="scientific">uncultured Actinomycetospora sp</name>
    <dbReference type="NCBI Taxonomy" id="1135996"/>
    <lineage>
        <taxon>Bacteria</taxon>
        <taxon>Bacillati</taxon>
        <taxon>Actinomycetota</taxon>
        <taxon>Actinomycetes</taxon>
        <taxon>Pseudonocardiales</taxon>
        <taxon>Pseudonocardiaceae</taxon>
        <taxon>Actinomycetospora</taxon>
        <taxon>environmental samples</taxon>
    </lineage>
</organism>
<protein>
    <submittedName>
        <fullName evidence="2">3-methylmercaptopropionyl-CoA ligase of DmdB1 type</fullName>
        <ecNumber evidence="2">6.2.1.44</ecNumber>
    </submittedName>
</protein>
<sequence length="514" mass="56959">GARHPGPVQLHRADPDGLPRPGGPRVRRARRHRRRGGPLHLRGVRRPVPAARRRPARAGRRAGRPRRRPVHEQPRDARVPPRRALRRRGARAAEHPALGGRDRPHRRALRGPPADRDPRAGRAGPGRGRAHRRRPRRGGRALRVAGGRRPGARRAGGRRARPARDQLHLGHDGAPQGRHVPPPWREPPGAGHGVPRAPGAGVALSVDPADVPLRRLVLPLGGHRRGRAARLPARDRRRGDLAAHPHRGGHALLRRTDRADDDRERGGGAGRPGARARHGGHGRRPALADAPGADERPGHVGDPPLRAHRDLRPGRGERLAPRVGPPRRRRAVPPQGPPGRRQRHRAAPAGARRADRRRGPLGRRDDGRARAARQRRDARLLPRPRGDRGGRYRRLVPHRRPRCRAPRRLRRDPRPQQGRDHLRRGEHRVRRGRARARQPPRGHRVGRGGRAGRAVGRGARRVRVGARGGRSRRAGRARAHAPREVQGAEADRVRRAAEDVDGEDPEERAARPGV</sequence>
<feature type="compositionally biased region" description="Basic and acidic residues" evidence="1">
    <location>
        <begin position="254"/>
        <end position="266"/>
    </location>
</feature>
<dbReference type="EMBL" id="CADCTH010000436">
    <property type="protein sequence ID" value="CAA9278103.1"/>
    <property type="molecule type" value="Genomic_DNA"/>
</dbReference>
<feature type="compositionally biased region" description="Basic and acidic residues" evidence="1">
    <location>
        <begin position="162"/>
        <end position="171"/>
    </location>
</feature>
<feature type="compositionally biased region" description="Basic and acidic residues" evidence="1">
    <location>
        <begin position="70"/>
        <end position="79"/>
    </location>
</feature>
<feature type="compositionally biased region" description="Basic residues" evidence="1">
    <location>
        <begin position="458"/>
        <end position="480"/>
    </location>
</feature>
<feature type="non-terminal residue" evidence="2">
    <location>
        <position position="514"/>
    </location>
</feature>
<feature type="region of interest" description="Disordered" evidence="1">
    <location>
        <begin position="1"/>
        <end position="203"/>
    </location>
</feature>
<feature type="compositionally biased region" description="Basic residues" evidence="1">
    <location>
        <begin position="25"/>
        <end position="69"/>
    </location>
</feature>
<feature type="compositionally biased region" description="Basic and acidic residues" evidence="1">
    <location>
        <begin position="362"/>
        <end position="390"/>
    </location>
</feature>
<accession>A0A6J4JJ90</accession>
<feature type="compositionally biased region" description="Basic and acidic residues" evidence="1">
    <location>
        <begin position="232"/>
        <end position="243"/>
    </location>
</feature>
<evidence type="ECO:0000313" key="2">
    <source>
        <dbReference type="EMBL" id="CAA9278103.1"/>
    </source>
</evidence>
<feature type="non-terminal residue" evidence="2">
    <location>
        <position position="1"/>
    </location>
</feature>
<gene>
    <name evidence="2" type="ORF">AVDCRST_MAG54-3394</name>
</gene>
<feature type="compositionally biased region" description="Basic and acidic residues" evidence="1">
    <location>
        <begin position="293"/>
        <end position="320"/>
    </location>
</feature>
<feature type="region of interest" description="Disordered" evidence="1">
    <location>
        <begin position="225"/>
        <end position="514"/>
    </location>
</feature>
<name>A0A6J4JJ90_9PSEU</name>
<keyword evidence="2" id="KW-0436">Ligase</keyword>